<dbReference type="GO" id="GO:0046685">
    <property type="term" value="P:response to arsenic-containing substance"/>
    <property type="evidence" value="ECO:0007669"/>
    <property type="project" value="UniProtKB-KW"/>
</dbReference>
<dbReference type="PANTHER" id="PTHR43428:SF1">
    <property type="entry name" value="ARSENATE REDUCTASE"/>
    <property type="match status" value="1"/>
</dbReference>
<dbReference type="SUPFAM" id="SSF52788">
    <property type="entry name" value="Phosphotyrosine protein phosphatases I"/>
    <property type="match status" value="1"/>
</dbReference>
<feature type="region of interest" description="Disordered" evidence="2">
    <location>
        <begin position="148"/>
        <end position="187"/>
    </location>
</feature>
<dbReference type="KEGG" id="rub:GBA63_16100"/>
<dbReference type="InterPro" id="IPR023485">
    <property type="entry name" value="Ptyr_pPase"/>
</dbReference>
<feature type="domain" description="Phosphotyrosine protein phosphatase I" evidence="3">
    <location>
        <begin position="4"/>
        <end position="141"/>
    </location>
</feature>
<organism evidence="4 5">
    <name type="scientific">Rubrobacter tropicus</name>
    <dbReference type="NCBI Taxonomy" id="2653851"/>
    <lineage>
        <taxon>Bacteria</taxon>
        <taxon>Bacillati</taxon>
        <taxon>Actinomycetota</taxon>
        <taxon>Rubrobacteria</taxon>
        <taxon>Rubrobacterales</taxon>
        <taxon>Rubrobacteraceae</taxon>
        <taxon>Rubrobacter</taxon>
    </lineage>
</organism>
<protein>
    <submittedName>
        <fullName evidence="4">Arsenate reductase ArsC</fullName>
    </submittedName>
</protein>
<evidence type="ECO:0000256" key="2">
    <source>
        <dbReference type="SAM" id="MobiDB-lite"/>
    </source>
</evidence>
<evidence type="ECO:0000313" key="5">
    <source>
        <dbReference type="Proteomes" id="UP000501452"/>
    </source>
</evidence>
<accession>A0A6G8QCK5</accession>
<dbReference type="RefSeq" id="WP_166177784.1">
    <property type="nucleotide sequence ID" value="NZ_CP045119.1"/>
</dbReference>
<dbReference type="PANTHER" id="PTHR43428">
    <property type="entry name" value="ARSENATE REDUCTASE"/>
    <property type="match status" value="1"/>
</dbReference>
<feature type="compositionally biased region" description="Basic and acidic residues" evidence="2">
    <location>
        <begin position="148"/>
        <end position="161"/>
    </location>
</feature>
<feature type="compositionally biased region" description="Basic and acidic residues" evidence="2">
    <location>
        <begin position="177"/>
        <end position="187"/>
    </location>
</feature>
<reference evidence="4 5" key="1">
    <citation type="submission" date="2019-10" db="EMBL/GenBank/DDBJ databases">
        <title>Rubrobacter sp nov SCSIO 52090 isolated from a deep-sea sediment in the South China Sea.</title>
        <authorList>
            <person name="Chen R.W."/>
        </authorList>
    </citation>
    <scope>NUCLEOTIDE SEQUENCE [LARGE SCALE GENOMIC DNA]</scope>
    <source>
        <strain evidence="4 5">SCSIO 52909</strain>
    </source>
</reference>
<dbReference type="Pfam" id="PF01451">
    <property type="entry name" value="LMWPc"/>
    <property type="match status" value="1"/>
</dbReference>
<gene>
    <name evidence="4" type="ORF">GBA63_16100</name>
</gene>
<dbReference type="CDD" id="cd16345">
    <property type="entry name" value="LMWP_ArsC"/>
    <property type="match status" value="1"/>
</dbReference>
<evidence type="ECO:0000313" key="4">
    <source>
        <dbReference type="EMBL" id="QIN83997.1"/>
    </source>
</evidence>
<name>A0A6G8QCK5_9ACTN</name>
<proteinExistence type="predicted"/>
<evidence type="ECO:0000259" key="3">
    <source>
        <dbReference type="SMART" id="SM00226"/>
    </source>
</evidence>
<dbReference type="EMBL" id="CP045119">
    <property type="protein sequence ID" value="QIN83997.1"/>
    <property type="molecule type" value="Genomic_DNA"/>
</dbReference>
<dbReference type="Proteomes" id="UP000501452">
    <property type="component" value="Chromosome"/>
</dbReference>
<keyword evidence="5" id="KW-1185">Reference proteome</keyword>
<evidence type="ECO:0000256" key="1">
    <source>
        <dbReference type="ARBA" id="ARBA00022849"/>
    </source>
</evidence>
<dbReference type="SMART" id="SM00226">
    <property type="entry name" value="LMWPc"/>
    <property type="match status" value="1"/>
</dbReference>
<keyword evidence="1" id="KW-0059">Arsenical resistance</keyword>
<dbReference type="AlphaFoldDB" id="A0A6G8QCK5"/>
<sequence length="187" mass="21483">MRKQKVLFLCTQNSARSQMAEGFLRHLAGGRFEAMSAGLEASDEVHPCAVEAMREVGIDISDQRPKGLSAYMGKEYFNYLIIVCARAEERCPKTFPGVGTTFSWIFDDPRRDEDLPYDSMLERFRAVRDQIELRMRGWLDHPEAELERLREERERERRERLGAASGREAAPAGDFAGGREHDPFRRA</sequence>
<dbReference type="InterPro" id="IPR036196">
    <property type="entry name" value="Ptyr_pPase_sf"/>
</dbReference>
<dbReference type="Gene3D" id="3.40.50.2300">
    <property type="match status" value="1"/>
</dbReference>